<reference evidence="4" key="1">
    <citation type="journal article" date="2023" name="G3 (Bethesda)">
        <title>A reference genome for the long-term kleptoplast-retaining sea slug Elysia crispata morphotype clarki.</title>
        <authorList>
            <person name="Eastman K.E."/>
            <person name="Pendleton A.L."/>
            <person name="Shaikh M.A."/>
            <person name="Suttiyut T."/>
            <person name="Ogas R."/>
            <person name="Tomko P."/>
            <person name="Gavelis G."/>
            <person name="Widhalm J.R."/>
            <person name="Wisecaver J.H."/>
        </authorList>
    </citation>
    <scope>NUCLEOTIDE SEQUENCE</scope>
    <source>
        <strain evidence="4">ECLA1</strain>
    </source>
</reference>
<dbReference type="PANTHER" id="PTHR24416">
    <property type="entry name" value="TYROSINE-PROTEIN KINASE RECEPTOR"/>
    <property type="match status" value="1"/>
</dbReference>
<feature type="domain" description="Tyrosine-protein kinase catalytic" evidence="3">
    <location>
        <begin position="101"/>
        <end position="329"/>
    </location>
</feature>
<organism evidence="4 5">
    <name type="scientific">Elysia crispata</name>
    <name type="common">lettuce slug</name>
    <dbReference type="NCBI Taxonomy" id="231223"/>
    <lineage>
        <taxon>Eukaryota</taxon>
        <taxon>Metazoa</taxon>
        <taxon>Spiralia</taxon>
        <taxon>Lophotrochozoa</taxon>
        <taxon>Mollusca</taxon>
        <taxon>Gastropoda</taxon>
        <taxon>Heterobranchia</taxon>
        <taxon>Euthyneura</taxon>
        <taxon>Panpulmonata</taxon>
        <taxon>Sacoglossa</taxon>
        <taxon>Placobranchoidea</taxon>
        <taxon>Plakobranchidae</taxon>
        <taxon>Elysia</taxon>
    </lineage>
</organism>
<dbReference type="InterPro" id="IPR008266">
    <property type="entry name" value="Tyr_kinase_AS"/>
</dbReference>
<feature type="region of interest" description="Disordered" evidence="2">
    <location>
        <begin position="256"/>
        <end position="279"/>
    </location>
</feature>
<dbReference type="InterPro" id="IPR009030">
    <property type="entry name" value="Growth_fac_rcpt_cys_sf"/>
</dbReference>
<feature type="region of interest" description="Disordered" evidence="2">
    <location>
        <begin position="294"/>
        <end position="347"/>
    </location>
</feature>
<evidence type="ECO:0000313" key="4">
    <source>
        <dbReference type="EMBL" id="KAK3768726.1"/>
    </source>
</evidence>
<dbReference type="GO" id="GO:0004714">
    <property type="term" value="F:transmembrane receptor protein tyrosine kinase activity"/>
    <property type="evidence" value="ECO:0007669"/>
    <property type="project" value="TreeGrafter"/>
</dbReference>
<dbReference type="EMBL" id="JAWDGP010004021">
    <property type="protein sequence ID" value="KAK3768726.1"/>
    <property type="molecule type" value="Genomic_DNA"/>
</dbReference>
<keyword evidence="1" id="KW-0829">Tyrosine-protein kinase</keyword>
<dbReference type="Gene3D" id="1.10.510.10">
    <property type="entry name" value="Transferase(Phosphotransferase) domain 1"/>
    <property type="match status" value="1"/>
</dbReference>
<keyword evidence="5" id="KW-1185">Reference proteome</keyword>
<evidence type="ECO:0000313" key="5">
    <source>
        <dbReference type="Proteomes" id="UP001283361"/>
    </source>
</evidence>
<dbReference type="SMART" id="SM00261">
    <property type="entry name" value="FU"/>
    <property type="match status" value="1"/>
</dbReference>
<dbReference type="SUPFAM" id="SSF52058">
    <property type="entry name" value="L domain-like"/>
    <property type="match status" value="1"/>
</dbReference>
<dbReference type="Gene3D" id="2.10.220.10">
    <property type="entry name" value="Hormone Receptor, Insulin-like Growth Factor Receptor 1, Chain A, domain 2"/>
    <property type="match status" value="1"/>
</dbReference>
<dbReference type="SUPFAM" id="SSF56112">
    <property type="entry name" value="Protein kinase-like (PK-like)"/>
    <property type="match status" value="1"/>
</dbReference>
<dbReference type="InterPro" id="IPR011009">
    <property type="entry name" value="Kinase-like_dom_sf"/>
</dbReference>
<feature type="compositionally biased region" description="Basic and acidic residues" evidence="2">
    <location>
        <begin position="267"/>
        <end position="278"/>
    </location>
</feature>
<evidence type="ECO:0000256" key="2">
    <source>
        <dbReference type="SAM" id="MobiDB-lite"/>
    </source>
</evidence>
<keyword evidence="1" id="KW-0418">Kinase</keyword>
<proteinExistence type="predicted"/>
<dbReference type="GO" id="GO:0008284">
    <property type="term" value="P:positive regulation of cell population proliferation"/>
    <property type="evidence" value="ECO:0007669"/>
    <property type="project" value="TreeGrafter"/>
</dbReference>
<comment type="caution">
    <text evidence="4">The sequence shown here is derived from an EMBL/GenBank/DDBJ whole genome shotgun (WGS) entry which is preliminary data.</text>
</comment>
<dbReference type="InterPro" id="IPR050122">
    <property type="entry name" value="RTK"/>
</dbReference>
<feature type="region of interest" description="Disordered" evidence="2">
    <location>
        <begin position="394"/>
        <end position="484"/>
    </location>
</feature>
<feature type="compositionally biased region" description="Polar residues" evidence="2">
    <location>
        <begin position="455"/>
        <end position="477"/>
    </location>
</feature>
<dbReference type="AlphaFoldDB" id="A0AAE0ZGY4"/>
<protein>
    <recommendedName>
        <fullName evidence="3">Tyrosine-protein kinase catalytic domain-containing protein</fullName>
    </recommendedName>
</protein>
<dbReference type="SUPFAM" id="SSF57184">
    <property type="entry name" value="Growth factor receptor domain"/>
    <property type="match status" value="1"/>
</dbReference>
<dbReference type="GO" id="GO:0043066">
    <property type="term" value="P:negative regulation of apoptotic process"/>
    <property type="evidence" value="ECO:0007669"/>
    <property type="project" value="TreeGrafter"/>
</dbReference>
<feature type="compositionally biased region" description="Polar residues" evidence="2">
    <location>
        <begin position="427"/>
        <end position="436"/>
    </location>
</feature>
<feature type="compositionally biased region" description="Polar residues" evidence="2">
    <location>
        <begin position="294"/>
        <end position="310"/>
    </location>
</feature>
<keyword evidence="1" id="KW-0808">Transferase</keyword>
<dbReference type="GO" id="GO:0009925">
    <property type="term" value="C:basal plasma membrane"/>
    <property type="evidence" value="ECO:0007669"/>
    <property type="project" value="TreeGrafter"/>
</dbReference>
<evidence type="ECO:0000256" key="1">
    <source>
        <dbReference type="ARBA" id="ARBA00023137"/>
    </source>
</evidence>
<dbReference type="Pfam" id="PF07714">
    <property type="entry name" value="PK_Tyr_Ser-Thr"/>
    <property type="match status" value="1"/>
</dbReference>
<dbReference type="GO" id="GO:0007169">
    <property type="term" value="P:cell surface receptor protein tyrosine kinase signaling pathway"/>
    <property type="evidence" value="ECO:0007669"/>
    <property type="project" value="TreeGrafter"/>
</dbReference>
<dbReference type="SMART" id="SM00219">
    <property type="entry name" value="TyrKc"/>
    <property type="match status" value="1"/>
</dbReference>
<accession>A0AAE0ZGY4</accession>
<dbReference type="GO" id="GO:0043235">
    <property type="term" value="C:receptor complex"/>
    <property type="evidence" value="ECO:0007669"/>
    <property type="project" value="TreeGrafter"/>
</dbReference>
<dbReference type="Proteomes" id="UP001283361">
    <property type="component" value="Unassembled WGS sequence"/>
</dbReference>
<name>A0AAE0ZGY4_9GAST</name>
<gene>
    <name evidence="4" type="ORF">RRG08_025970</name>
</gene>
<dbReference type="Gene3D" id="3.80.20.20">
    <property type="entry name" value="Receptor L-domain"/>
    <property type="match status" value="1"/>
</dbReference>
<feature type="compositionally biased region" description="Low complexity" evidence="2">
    <location>
        <begin position="437"/>
        <end position="449"/>
    </location>
</feature>
<dbReference type="PROSITE" id="PS00109">
    <property type="entry name" value="PROTEIN_KINASE_TYR"/>
    <property type="match status" value="1"/>
</dbReference>
<feature type="compositionally biased region" description="Low complexity" evidence="2">
    <location>
        <begin position="323"/>
        <end position="334"/>
    </location>
</feature>
<dbReference type="InterPro" id="IPR001245">
    <property type="entry name" value="Ser-Thr/Tyr_kinase_cat_dom"/>
</dbReference>
<dbReference type="InterPro" id="IPR006212">
    <property type="entry name" value="Furin_repeat"/>
</dbReference>
<dbReference type="InterPro" id="IPR020635">
    <property type="entry name" value="Tyr_kinase_cat_dom"/>
</dbReference>
<sequence length="598" mass="65647">MATGTVASSSCCPWSVQLCLKPSERRMAYQRERFLWSVYHGSSPSCYGTDTGLTKHGDPEYRYKQIFVRYTNCTYVIGNLEVVFLEGQQNYDLSFLSSIREVSEHLLQDQGFCVRQCSAGRDAPKDSQICEPCSGACPKKKEGKVCDPQCDKNGCWGSGPNKCLQCARYVFEEESLCLDKCGSYTGFPRLYHKGQGKCDRCHEECMSTCTGPGMSYLEERGIVHRDLAARNVLVQSPSQVKITDFGLAKLLDNDSSEYRSPGGLGDNSRELPDPEHQELSPQDHLLEVEVHAQLSSSANGGTEGPESSTAHMIHEPHSPLTNGSVGSMVGKSKSNTGGRRDGQKAQNKKYMHLNAAARAKQERENPHIGGGRLDSITSRYCSDPIKFTKDRGYYQNEKSIHPGKSGSTLVSADPGDMTASEGDPMLDTSTTPLHDTNGSNSSIHMNNNNNKKRGQYTNQTSKNSGVFSWPSPVSSPTPHFAVDNPDYFEDEFQATVANSADEDEDDDVWEVQDPVSNGNWKGYLPVANSCSSPSHASHPVNTKVMYNGGRSLRNSESNFATNKPCFVELLELQAVQRILPDLAVSPGMILGLKIVVVN</sequence>
<evidence type="ECO:0000259" key="3">
    <source>
        <dbReference type="SMART" id="SM00219"/>
    </source>
</evidence>
<dbReference type="InterPro" id="IPR036941">
    <property type="entry name" value="Rcpt_L-dom_sf"/>
</dbReference>
<dbReference type="PANTHER" id="PTHR24416:SF566">
    <property type="entry name" value="EPIDERMAL GROWTH FACTOR RECEPTOR"/>
    <property type="match status" value="1"/>
</dbReference>
<dbReference type="GO" id="GO:0022008">
    <property type="term" value="P:neurogenesis"/>
    <property type="evidence" value="ECO:0007669"/>
    <property type="project" value="TreeGrafter"/>
</dbReference>